<name>A0A6G0TDE3_APHGL</name>
<evidence type="ECO:0000256" key="2">
    <source>
        <dbReference type="ARBA" id="ARBA00023157"/>
    </source>
</evidence>
<dbReference type="OrthoDB" id="435754at2759"/>
<evidence type="ECO:0000313" key="7">
    <source>
        <dbReference type="Proteomes" id="UP000475862"/>
    </source>
</evidence>
<evidence type="ECO:0000313" key="6">
    <source>
        <dbReference type="EMBL" id="KAE9529714.1"/>
    </source>
</evidence>
<reference evidence="6 7" key="1">
    <citation type="submission" date="2019-08" db="EMBL/GenBank/DDBJ databases">
        <title>The genome of the soybean aphid Biotype 1, its phylome, world population structure and adaptation to the North American continent.</title>
        <authorList>
            <person name="Giordano R."/>
            <person name="Donthu R.K."/>
            <person name="Hernandez A.G."/>
            <person name="Wright C.L."/>
            <person name="Zimin A.V."/>
        </authorList>
    </citation>
    <scope>NUCLEOTIDE SEQUENCE [LARGE SCALE GENOMIC DNA]</scope>
    <source>
        <tissue evidence="6">Whole aphids</tissue>
    </source>
</reference>
<feature type="active site" evidence="3">
    <location>
        <position position="403"/>
    </location>
</feature>
<dbReference type="InterPro" id="IPR001568">
    <property type="entry name" value="RNase_T2-like"/>
</dbReference>
<keyword evidence="2" id="KW-1015">Disulfide bond</keyword>
<comment type="similarity">
    <text evidence="1 4">Belongs to the RNase T2 family.</text>
</comment>
<keyword evidence="5" id="KW-1133">Transmembrane helix</keyword>
<dbReference type="InterPro" id="IPR033130">
    <property type="entry name" value="RNase_T2_His_AS_2"/>
</dbReference>
<dbReference type="PANTHER" id="PTHR11240:SF22">
    <property type="entry name" value="RIBONUCLEASE T2"/>
    <property type="match status" value="1"/>
</dbReference>
<accession>A0A6G0TDE3</accession>
<dbReference type="SUPFAM" id="SSF55895">
    <property type="entry name" value="Ribonuclease Rh-like"/>
    <property type="match status" value="2"/>
</dbReference>
<keyword evidence="7" id="KW-1185">Reference proteome</keyword>
<keyword evidence="5" id="KW-0812">Transmembrane</keyword>
<feature type="transmembrane region" description="Helical" evidence="5">
    <location>
        <begin position="7"/>
        <end position="26"/>
    </location>
</feature>
<evidence type="ECO:0000256" key="5">
    <source>
        <dbReference type="SAM" id="Phobius"/>
    </source>
</evidence>
<dbReference type="GO" id="GO:0006401">
    <property type="term" value="P:RNA catabolic process"/>
    <property type="evidence" value="ECO:0007669"/>
    <property type="project" value="TreeGrafter"/>
</dbReference>
<feature type="active site" evidence="3">
    <location>
        <position position="465"/>
    </location>
</feature>
<dbReference type="CDD" id="cd01061">
    <property type="entry name" value="RNase_T2_euk"/>
    <property type="match status" value="1"/>
</dbReference>
<feature type="active site" evidence="3">
    <location>
        <position position="461"/>
    </location>
</feature>
<evidence type="ECO:0000256" key="3">
    <source>
        <dbReference type="PIRSR" id="PIRSR633697-1"/>
    </source>
</evidence>
<dbReference type="GO" id="GO:0005576">
    <property type="term" value="C:extracellular region"/>
    <property type="evidence" value="ECO:0007669"/>
    <property type="project" value="TreeGrafter"/>
</dbReference>
<dbReference type="Gene3D" id="3.90.730.10">
    <property type="entry name" value="Ribonuclease T2-like"/>
    <property type="match status" value="2"/>
</dbReference>
<sequence>MGMSKRTALLSAVIVTFGLGTMYLGLNMKTPRPPKDPHSWDILIFTQTWPNTLCYSWKSQNPAHTCYLPSDKSIWTVHGIWPTKYGTEGPQFCNKSLVFNPVDIYGIKDKLNQYWPDIEIRPSNATEGNSSSIMTSHKKQSIWFHEWEKHGTCAVVLPALDSEFKYFFQGIEWSEKYNMKDVLEKSNIKINSTLNVADYWKAVKSVLKTNAWVECVTKHDTKEQMLAEIRICFDKSLNQIDCDGIMKPRRGSIKKSHILTNCDTKKPILYLDYVPEQNMSTNANTTDSNSTSTDINLTNLNSTIDEHSKLLYRLKRKVFDHSNEWITKRPRHFDRSKSHQSRTNTSYNHNLNRSNSFPYIQRKEWDILVFSQTWPYTFCHTWTVNSDTHVCNLPANRNQWTIHGIWPSKIGSIGPDFCNNQTAFSLNSLEPIIPELHNRWTEIKGSKTWSKKREGDLWKHEWIKHGTCAKSLSALDSEYKYFKQGLDWSKQYVLSDILEQGGIKPNGSYPVNQIWHTLRTGLGKNPRIDCFYEKGTSTPYIDEVRICFDKTLSLVDCDPFRRNSNKPSTNCPYDKNIQYLGAVF</sequence>
<dbReference type="PANTHER" id="PTHR11240">
    <property type="entry name" value="RIBONUCLEASE T2"/>
    <property type="match status" value="1"/>
</dbReference>
<evidence type="ECO:0000256" key="4">
    <source>
        <dbReference type="RuleBase" id="RU004328"/>
    </source>
</evidence>
<dbReference type="Pfam" id="PF00445">
    <property type="entry name" value="Ribonuclease_T2"/>
    <property type="match status" value="2"/>
</dbReference>
<comment type="caution">
    <text evidence="6">The sequence shown here is derived from an EMBL/GenBank/DDBJ whole genome shotgun (WGS) entry which is preliminary data.</text>
</comment>
<dbReference type="GO" id="GO:0033897">
    <property type="term" value="F:ribonuclease T2 activity"/>
    <property type="evidence" value="ECO:0007669"/>
    <property type="project" value="InterPro"/>
</dbReference>
<evidence type="ECO:0000256" key="1">
    <source>
        <dbReference type="ARBA" id="ARBA00007469"/>
    </source>
</evidence>
<protein>
    <submittedName>
        <fullName evidence="6">Uncharacterized protein</fullName>
    </submittedName>
</protein>
<dbReference type="EMBL" id="VYZN01000044">
    <property type="protein sequence ID" value="KAE9529714.1"/>
    <property type="molecule type" value="Genomic_DNA"/>
</dbReference>
<gene>
    <name evidence="6" type="ORF">AGLY_011810</name>
</gene>
<organism evidence="6 7">
    <name type="scientific">Aphis glycines</name>
    <name type="common">Soybean aphid</name>
    <dbReference type="NCBI Taxonomy" id="307491"/>
    <lineage>
        <taxon>Eukaryota</taxon>
        <taxon>Metazoa</taxon>
        <taxon>Ecdysozoa</taxon>
        <taxon>Arthropoda</taxon>
        <taxon>Hexapoda</taxon>
        <taxon>Insecta</taxon>
        <taxon>Pterygota</taxon>
        <taxon>Neoptera</taxon>
        <taxon>Paraneoptera</taxon>
        <taxon>Hemiptera</taxon>
        <taxon>Sternorrhyncha</taxon>
        <taxon>Aphidomorpha</taxon>
        <taxon>Aphidoidea</taxon>
        <taxon>Aphididae</taxon>
        <taxon>Aphidini</taxon>
        <taxon>Aphis</taxon>
        <taxon>Aphis</taxon>
    </lineage>
</organism>
<dbReference type="InterPro" id="IPR033697">
    <property type="entry name" value="Ribonuclease_T2_eukaryotic"/>
</dbReference>
<proteinExistence type="inferred from homology"/>
<dbReference type="Proteomes" id="UP000475862">
    <property type="component" value="Unassembled WGS sequence"/>
</dbReference>
<dbReference type="PROSITE" id="PS00531">
    <property type="entry name" value="RNASE_T2_2"/>
    <property type="match status" value="2"/>
</dbReference>
<keyword evidence="5" id="KW-0472">Membrane</keyword>
<dbReference type="GO" id="GO:0003723">
    <property type="term" value="F:RNA binding"/>
    <property type="evidence" value="ECO:0007669"/>
    <property type="project" value="InterPro"/>
</dbReference>
<dbReference type="AlphaFoldDB" id="A0A6G0TDE3"/>
<dbReference type="InterPro" id="IPR036430">
    <property type="entry name" value="RNase_T2-like_sf"/>
</dbReference>